<feature type="transmembrane region" description="Helical" evidence="1">
    <location>
        <begin position="52"/>
        <end position="75"/>
    </location>
</feature>
<comment type="caution">
    <text evidence="3">The sequence shown here is derived from an EMBL/GenBank/DDBJ whole genome shotgun (WGS) entry which is preliminary data.</text>
</comment>
<gene>
    <name evidence="3" type="ORF">H1R20_g9067</name>
</gene>
<keyword evidence="1" id="KW-1133">Transmembrane helix</keyword>
<evidence type="ECO:0000313" key="3">
    <source>
        <dbReference type="EMBL" id="KAJ2928031.1"/>
    </source>
</evidence>
<evidence type="ECO:0000313" key="4">
    <source>
        <dbReference type="Proteomes" id="UP001140091"/>
    </source>
</evidence>
<sequence>MALQVGLFASVVATFIVDARRDIQVETEQSLLKDIRDSPSTPTVAHISRSAISIHILWLLSLQMTLFVAVVGVLAKHWLTRYAPGTTKPRTADGAYRRFRLDKQARFVETAITHVPLIFQTHVVSLTFLVGLTVWTFNDNQTVGWVLLTCLLAGIVTYLVMPLFRSLPFNTPLYDFTVWLKTRRDNEQDGNTHSRQDGGRNKNGKNEVLFKILCQMFRSLKSEHVEEAAAEIVLPSFKQEWIGRLCEQGIPSDLLSRIGHCASARTGTPEARIVILRNYLHAFLRFVEYFEDKLDECAKSTPQEKKSKIVSLIKRYPQLPNTFRESLDPVHPVHRSANLHEGLTPLLFGLRVHVLVILQSNPEVFQINTDTTHPEFDFQSEEMPDRPSLWELALWEIHTQDRFYLMLSACRGVIQGQKKAQVN</sequence>
<feature type="transmembrane region" description="Helical" evidence="1">
    <location>
        <begin position="143"/>
        <end position="164"/>
    </location>
</feature>
<dbReference type="EMBL" id="JANBPK010000945">
    <property type="protein sequence ID" value="KAJ2928031.1"/>
    <property type="molecule type" value="Genomic_DNA"/>
</dbReference>
<proteinExistence type="predicted"/>
<dbReference type="OrthoDB" id="2634466at2759"/>
<accession>A0A9W8J2T8</accession>
<feature type="domain" description="DUF6535" evidence="2">
    <location>
        <begin position="5"/>
        <end position="138"/>
    </location>
</feature>
<dbReference type="AlphaFoldDB" id="A0A9W8J2T8"/>
<evidence type="ECO:0000256" key="1">
    <source>
        <dbReference type="SAM" id="Phobius"/>
    </source>
</evidence>
<dbReference type="Proteomes" id="UP001140091">
    <property type="component" value="Unassembled WGS sequence"/>
</dbReference>
<feature type="transmembrane region" description="Helical" evidence="1">
    <location>
        <begin position="107"/>
        <end position="137"/>
    </location>
</feature>
<evidence type="ECO:0000259" key="2">
    <source>
        <dbReference type="Pfam" id="PF20153"/>
    </source>
</evidence>
<keyword evidence="1" id="KW-0472">Membrane</keyword>
<keyword evidence="1" id="KW-0812">Transmembrane</keyword>
<dbReference type="Pfam" id="PF20153">
    <property type="entry name" value="DUF6535"/>
    <property type="match status" value="1"/>
</dbReference>
<protein>
    <recommendedName>
        <fullName evidence="2">DUF6535 domain-containing protein</fullName>
    </recommendedName>
</protein>
<keyword evidence="4" id="KW-1185">Reference proteome</keyword>
<reference evidence="3" key="1">
    <citation type="submission" date="2022-06" db="EMBL/GenBank/DDBJ databases">
        <title>Genome Sequence of Candolleomyces eurysporus.</title>
        <authorList>
            <person name="Buettner E."/>
        </authorList>
    </citation>
    <scope>NUCLEOTIDE SEQUENCE</scope>
    <source>
        <strain evidence="3">VTCC 930004</strain>
    </source>
</reference>
<name>A0A9W8J2T8_9AGAR</name>
<organism evidence="3 4">
    <name type="scientific">Candolleomyces eurysporus</name>
    <dbReference type="NCBI Taxonomy" id="2828524"/>
    <lineage>
        <taxon>Eukaryota</taxon>
        <taxon>Fungi</taxon>
        <taxon>Dikarya</taxon>
        <taxon>Basidiomycota</taxon>
        <taxon>Agaricomycotina</taxon>
        <taxon>Agaricomycetes</taxon>
        <taxon>Agaricomycetidae</taxon>
        <taxon>Agaricales</taxon>
        <taxon>Agaricineae</taxon>
        <taxon>Psathyrellaceae</taxon>
        <taxon>Candolleomyces</taxon>
    </lineage>
</organism>
<feature type="non-terminal residue" evidence="3">
    <location>
        <position position="423"/>
    </location>
</feature>
<dbReference type="InterPro" id="IPR045338">
    <property type="entry name" value="DUF6535"/>
</dbReference>